<dbReference type="EMBL" id="JAPHNI010000295">
    <property type="protein sequence ID" value="KAJ8112826.1"/>
    <property type="molecule type" value="Genomic_DNA"/>
</dbReference>
<keyword evidence="2" id="KW-1185">Reference proteome</keyword>
<gene>
    <name evidence="1" type="ORF">OPT61_g4902</name>
</gene>
<reference evidence="1" key="1">
    <citation type="submission" date="2022-11" db="EMBL/GenBank/DDBJ databases">
        <title>Genome Sequence of Boeremia exigua.</title>
        <authorList>
            <person name="Buettner E."/>
        </authorList>
    </citation>
    <scope>NUCLEOTIDE SEQUENCE</scope>
    <source>
        <strain evidence="1">CU02</strain>
    </source>
</reference>
<sequence length="377" mass="41799">MWCEWLTVIQASLTVGSCDVSSMSSPRVETSRVQADLCNLPEESKVQEITLYTGVVYSIAFLSVTLRIAGKMVSKRLSWDDIVVVAGLLLVAIPVGCVLHTAPKGFGDHLWNLEDGNLQLILHYLYFAWLTYVIVFCMIKVSLVLFYLEIFDFPRFKMIAYIFMAYIIMNSFAMLFVAIFPCRPVHSFWNRDIRGKCIDIQATAYANSGSALVQDLILLILPLSFIRNLQMQRSRKIAVGFMLCIGAFGCIATIMRLPSLSTFKISTDPSWDYISITIWTELELAAGFLCVSLPSIRMLFVHVHSKLVKGLITIPSHASRSKNIPSPQFMAPRAGKDPAAWIDISGISSKPSASTASKDIELLTIGSGARGSFISAI</sequence>
<organism evidence="1 2">
    <name type="scientific">Boeremia exigua</name>
    <dbReference type="NCBI Taxonomy" id="749465"/>
    <lineage>
        <taxon>Eukaryota</taxon>
        <taxon>Fungi</taxon>
        <taxon>Dikarya</taxon>
        <taxon>Ascomycota</taxon>
        <taxon>Pezizomycotina</taxon>
        <taxon>Dothideomycetes</taxon>
        <taxon>Pleosporomycetidae</taxon>
        <taxon>Pleosporales</taxon>
        <taxon>Pleosporineae</taxon>
        <taxon>Didymellaceae</taxon>
        <taxon>Boeremia</taxon>
    </lineage>
</organism>
<evidence type="ECO:0000313" key="2">
    <source>
        <dbReference type="Proteomes" id="UP001153331"/>
    </source>
</evidence>
<accession>A0ACC2IC96</accession>
<name>A0ACC2IC96_9PLEO</name>
<comment type="caution">
    <text evidence="1">The sequence shown here is derived from an EMBL/GenBank/DDBJ whole genome shotgun (WGS) entry which is preliminary data.</text>
</comment>
<protein>
    <submittedName>
        <fullName evidence="1">Uncharacterized protein</fullName>
    </submittedName>
</protein>
<dbReference type="Proteomes" id="UP001153331">
    <property type="component" value="Unassembled WGS sequence"/>
</dbReference>
<proteinExistence type="predicted"/>
<evidence type="ECO:0000313" key="1">
    <source>
        <dbReference type="EMBL" id="KAJ8112826.1"/>
    </source>
</evidence>